<evidence type="ECO:0000256" key="1">
    <source>
        <dbReference type="SAM" id="SignalP"/>
    </source>
</evidence>
<feature type="chain" id="PRO_5044822578" evidence="1">
    <location>
        <begin position="24"/>
        <end position="230"/>
    </location>
</feature>
<dbReference type="EMBL" id="JTHE03000116">
    <property type="protein sequence ID" value="MCM1985224.1"/>
    <property type="molecule type" value="Genomic_DNA"/>
</dbReference>
<reference evidence="2 3" key="1">
    <citation type="journal article" date="2015" name="Genome Announc.">
        <title>Draft Genome Sequence of Filamentous Marine Cyanobacterium Lyngbya confervoides Strain BDU141951.</title>
        <authorList>
            <person name="Chandrababunaidu M.M."/>
            <person name="Sen D."/>
            <person name="Tripathy S."/>
        </authorList>
    </citation>
    <scope>NUCLEOTIDE SEQUENCE [LARGE SCALE GENOMIC DNA]</scope>
    <source>
        <strain evidence="2 3">BDU141951</strain>
    </source>
</reference>
<organism evidence="2 3">
    <name type="scientific">Lyngbya confervoides BDU141951</name>
    <dbReference type="NCBI Taxonomy" id="1574623"/>
    <lineage>
        <taxon>Bacteria</taxon>
        <taxon>Bacillati</taxon>
        <taxon>Cyanobacteriota</taxon>
        <taxon>Cyanophyceae</taxon>
        <taxon>Oscillatoriophycideae</taxon>
        <taxon>Oscillatoriales</taxon>
        <taxon>Microcoleaceae</taxon>
        <taxon>Lyngbya</taxon>
    </lineage>
</organism>
<keyword evidence="3" id="KW-1185">Reference proteome</keyword>
<comment type="caution">
    <text evidence="2">The sequence shown here is derived from an EMBL/GenBank/DDBJ whole genome shotgun (WGS) entry which is preliminary data.</text>
</comment>
<evidence type="ECO:0000313" key="2">
    <source>
        <dbReference type="EMBL" id="MCM1985224.1"/>
    </source>
</evidence>
<protein>
    <submittedName>
        <fullName evidence="2">Uncharacterized protein</fullName>
    </submittedName>
</protein>
<name>A0ABD4T8U4_9CYAN</name>
<sequence>MKRSFAIATLCIAGLVSAVPATAQVNPAIPSATQSEDNLYFLSRAKNLARQAAINANGGLNAYRPELSMYGPAVESPYERNDDGSITFNFLGGSPGSTQFETETTVRVSPDSSVSVVYNGPARGGVGGGSLERDPNESILSILSERSFLTRAQNLARQAGIRENGGLSVYRPESTMFGPTDEAPVQTNPDGSATFTFKGGPPLASAPTVETQVTVTRQGQILVDYNGVPR</sequence>
<gene>
    <name evidence="2" type="ORF">QQ91_0020620</name>
</gene>
<dbReference type="RefSeq" id="WP_166278026.1">
    <property type="nucleotide sequence ID" value="NZ_JTHE03000116.1"/>
</dbReference>
<dbReference type="Proteomes" id="UP000031561">
    <property type="component" value="Unassembled WGS sequence"/>
</dbReference>
<keyword evidence="1" id="KW-0732">Signal</keyword>
<dbReference type="AlphaFoldDB" id="A0ABD4T8U4"/>
<evidence type="ECO:0000313" key="3">
    <source>
        <dbReference type="Proteomes" id="UP000031561"/>
    </source>
</evidence>
<proteinExistence type="predicted"/>
<feature type="signal peptide" evidence="1">
    <location>
        <begin position="1"/>
        <end position="23"/>
    </location>
</feature>
<accession>A0ABD4T8U4</accession>